<reference evidence="1 2" key="1">
    <citation type="journal article" date="2016" name="Nat. Commun.">
        <title>Thousands of microbial genomes shed light on interconnected biogeochemical processes in an aquifer system.</title>
        <authorList>
            <person name="Anantharaman K."/>
            <person name="Brown C.T."/>
            <person name="Hug L.A."/>
            <person name="Sharon I."/>
            <person name="Castelle C.J."/>
            <person name="Probst A.J."/>
            <person name="Thomas B.C."/>
            <person name="Singh A."/>
            <person name="Wilkins M.J."/>
            <person name="Karaoz U."/>
            <person name="Brodie E.L."/>
            <person name="Williams K.H."/>
            <person name="Hubbard S.S."/>
            <person name="Banfield J.F."/>
        </authorList>
    </citation>
    <scope>NUCLEOTIDE SEQUENCE [LARGE SCALE GENOMIC DNA]</scope>
</reference>
<organism evidence="1 2">
    <name type="scientific">Candidatus Magasanikbacteria bacterium RIFCSPHIGHO2_01_FULL_50_8</name>
    <dbReference type="NCBI Taxonomy" id="1798674"/>
    <lineage>
        <taxon>Bacteria</taxon>
        <taxon>Candidatus Magasanikiibacteriota</taxon>
    </lineage>
</organism>
<evidence type="ECO:0000313" key="1">
    <source>
        <dbReference type="EMBL" id="OGH61985.1"/>
    </source>
</evidence>
<dbReference type="Proteomes" id="UP000176329">
    <property type="component" value="Unassembled WGS sequence"/>
</dbReference>
<comment type="caution">
    <text evidence="1">The sequence shown here is derived from an EMBL/GenBank/DDBJ whole genome shotgun (WGS) entry which is preliminary data.</text>
</comment>
<evidence type="ECO:0008006" key="3">
    <source>
        <dbReference type="Google" id="ProtNLM"/>
    </source>
</evidence>
<name>A0A1F6LRQ4_9BACT</name>
<dbReference type="EMBL" id="MFPV01000027">
    <property type="protein sequence ID" value="OGH61985.1"/>
    <property type="molecule type" value="Genomic_DNA"/>
</dbReference>
<dbReference type="Gene3D" id="1.20.910.10">
    <property type="entry name" value="Heme oxygenase-like"/>
    <property type="match status" value="1"/>
</dbReference>
<proteinExistence type="predicted"/>
<evidence type="ECO:0000313" key="2">
    <source>
        <dbReference type="Proteomes" id="UP000176329"/>
    </source>
</evidence>
<gene>
    <name evidence="1" type="ORF">A2848_00335</name>
</gene>
<dbReference type="AlphaFoldDB" id="A0A1F6LRQ4"/>
<accession>A0A1F6LRQ4</accession>
<sequence>MNKRKFLADNPVLKAAQLNELSPARIEEIVGQYVGLVTMITSYLFMGSHMLSKIPAARDELVRNIGEERGSLTGGYTHHEILNRELMKLGVKANLTVWDAGTRDILAALGLFVGGGSQSEYFVAGVIYALEATATPELQVVGRILNEYARMRGLPQLITDEALVGRHVVRAASASEMDLSDFFGIHIEAFEPGHRDRFAQAIASEPKVEWSDRVQFATGFRSVLTLMELWWERLALPAGTDVATIS</sequence>
<dbReference type="InterPro" id="IPR024477">
    <property type="entry name" value="DUF3865_CADD-like"/>
</dbReference>
<dbReference type="InterPro" id="IPR016084">
    <property type="entry name" value="Haem_Oase-like_multi-hlx"/>
</dbReference>
<dbReference type="Pfam" id="PF12981">
    <property type="entry name" value="DUF3865"/>
    <property type="match status" value="1"/>
</dbReference>
<protein>
    <recommendedName>
        <fullName evidence="3">Thiaminase-2/PQQC domain-containing protein</fullName>
    </recommendedName>
</protein>